<dbReference type="InterPro" id="IPR015856">
    <property type="entry name" value="ABC_transpr_CbiO/EcfA_su"/>
</dbReference>
<evidence type="ECO:0000256" key="3">
    <source>
        <dbReference type="ARBA" id="ARBA00022448"/>
    </source>
</evidence>
<comment type="similarity">
    <text evidence="2">Belongs to the ABC transporter superfamily.</text>
</comment>
<protein>
    <submittedName>
        <fullName evidence="10">Energy-coupling factor transport system ATP-binding protein</fullName>
    </submittedName>
</protein>
<evidence type="ECO:0000256" key="8">
    <source>
        <dbReference type="ARBA" id="ARBA00023136"/>
    </source>
</evidence>
<keyword evidence="6 10" id="KW-0067">ATP-binding</keyword>
<dbReference type="GO" id="GO:0043190">
    <property type="term" value="C:ATP-binding cassette (ABC) transporter complex"/>
    <property type="evidence" value="ECO:0007669"/>
    <property type="project" value="TreeGrafter"/>
</dbReference>
<feature type="domain" description="ABC transporter" evidence="9">
    <location>
        <begin position="274"/>
        <end position="506"/>
    </location>
</feature>
<keyword evidence="8" id="KW-0472">Membrane</keyword>
<feature type="domain" description="ABC transporter" evidence="9">
    <location>
        <begin position="7"/>
        <end position="248"/>
    </location>
</feature>
<dbReference type="PROSITE" id="PS00211">
    <property type="entry name" value="ABC_TRANSPORTER_1"/>
    <property type="match status" value="2"/>
</dbReference>
<sequence>MSFSPLLELKDYSFSYESQEKPIINNLSCTIHDGDSILLMGASGSGKSTLALCLNGLYPEAIEGYSSGDIYFRGTNINDFKKGELNQKIGIVFQDPESQFCMLKVEDELAFTLENLSVPRSEMVRKIDRVLDQVKMTNYKNRKIHELSGGQKQKIALAAVLLMEPDLLILDEPTANLDPVSSLEFIALVGELQDNTEMSIIVIEHQADDWLHLMNRCIVLDQKGQLMLDDVPDHVFNQHAELVKELGIFLPNQYENTVEQNPLPSIVSSTHPCMSVNQMSFKRKKDSILKNISFNVYPGEFISIVGQNGAGKSTLLQLMSRLLQPSEGSVTFLNRPLNEWDERELRKRTGFVFQNPEHQFITDTVYDEITFGMKLNEKPEKDFKAVANELLETFHLTHHKWSNPFALSGGQKRRLSVATMLDETPDLLLFDEPTFGQDAHTTLELMKIIINLKRKGTSVVFITHDMDLVDQYADRVIVLNNGRIALDGQPEELWQNDDLLKEARLRKPYRMERKEVESVGLIH</sequence>
<accession>A0A1H9L3C8</accession>
<evidence type="ECO:0000259" key="9">
    <source>
        <dbReference type="PROSITE" id="PS50893"/>
    </source>
</evidence>
<dbReference type="AlphaFoldDB" id="A0A1H9L3C8"/>
<organism evidence="10 11">
    <name type="scientific">Piscibacillus halophilus</name>
    <dbReference type="NCBI Taxonomy" id="571933"/>
    <lineage>
        <taxon>Bacteria</taxon>
        <taxon>Bacillati</taxon>
        <taxon>Bacillota</taxon>
        <taxon>Bacilli</taxon>
        <taxon>Bacillales</taxon>
        <taxon>Bacillaceae</taxon>
        <taxon>Piscibacillus</taxon>
    </lineage>
</organism>
<evidence type="ECO:0000256" key="7">
    <source>
        <dbReference type="ARBA" id="ARBA00022967"/>
    </source>
</evidence>
<dbReference type="PANTHER" id="PTHR43553">
    <property type="entry name" value="HEAVY METAL TRANSPORTER"/>
    <property type="match status" value="1"/>
</dbReference>
<keyword evidence="11" id="KW-1185">Reference proteome</keyword>
<dbReference type="GO" id="GO:0015087">
    <property type="term" value="F:cobalt ion transmembrane transporter activity"/>
    <property type="evidence" value="ECO:0007669"/>
    <property type="project" value="UniProtKB-ARBA"/>
</dbReference>
<dbReference type="EMBL" id="FOES01000043">
    <property type="protein sequence ID" value="SER05964.1"/>
    <property type="molecule type" value="Genomic_DNA"/>
</dbReference>
<dbReference type="InterPro" id="IPR050095">
    <property type="entry name" value="ECF_ABC_transporter_ATP-bd"/>
</dbReference>
<reference evidence="10 11" key="1">
    <citation type="submission" date="2016-10" db="EMBL/GenBank/DDBJ databases">
        <authorList>
            <person name="de Groot N.N."/>
        </authorList>
    </citation>
    <scope>NUCLEOTIDE SEQUENCE [LARGE SCALE GENOMIC DNA]</scope>
    <source>
        <strain evidence="10 11">DSM 21633</strain>
    </source>
</reference>
<dbReference type="SUPFAM" id="SSF52540">
    <property type="entry name" value="P-loop containing nucleoside triphosphate hydrolases"/>
    <property type="match status" value="2"/>
</dbReference>
<dbReference type="GO" id="GO:0005524">
    <property type="term" value="F:ATP binding"/>
    <property type="evidence" value="ECO:0007669"/>
    <property type="project" value="UniProtKB-KW"/>
</dbReference>
<keyword evidence="7" id="KW-1278">Translocase</keyword>
<keyword evidence="5" id="KW-0547">Nucleotide-binding</keyword>
<dbReference type="NCBIfam" id="NF010167">
    <property type="entry name" value="PRK13648.1"/>
    <property type="match status" value="2"/>
</dbReference>
<evidence type="ECO:0000313" key="10">
    <source>
        <dbReference type="EMBL" id="SER05964.1"/>
    </source>
</evidence>
<gene>
    <name evidence="10" type="ORF">SAMN05216362_14328</name>
</gene>
<name>A0A1H9L3C8_9BACI</name>
<keyword evidence="4" id="KW-1003">Cell membrane</keyword>
<dbReference type="PROSITE" id="PS50893">
    <property type="entry name" value="ABC_TRANSPORTER_2"/>
    <property type="match status" value="2"/>
</dbReference>
<dbReference type="PANTHER" id="PTHR43553:SF19">
    <property type="entry name" value="HMP_THIAMINE IMPORT ATP-BINDING PROTEIN YKOD-RELATED"/>
    <property type="match status" value="1"/>
</dbReference>
<dbReference type="Pfam" id="PF00005">
    <property type="entry name" value="ABC_tran"/>
    <property type="match status" value="2"/>
</dbReference>
<comment type="subcellular location">
    <subcellularLocation>
        <location evidence="1">Cell membrane</location>
        <topology evidence="1">Peripheral membrane protein</topology>
    </subcellularLocation>
</comment>
<dbReference type="InterPro" id="IPR003593">
    <property type="entry name" value="AAA+_ATPase"/>
</dbReference>
<evidence type="ECO:0000256" key="5">
    <source>
        <dbReference type="ARBA" id="ARBA00022741"/>
    </source>
</evidence>
<dbReference type="Proteomes" id="UP000199427">
    <property type="component" value="Unassembled WGS sequence"/>
</dbReference>
<dbReference type="GO" id="GO:0042626">
    <property type="term" value="F:ATPase-coupled transmembrane transporter activity"/>
    <property type="evidence" value="ECO:0007669"/>
    <property type="project" value="TreeGrafter"/>
</dbReference>
<dbReference type="InterPro" id="IPR027417">
    <property type="entry name" value="P-loop_NTPase"/>
</dbReference>
<dbReference type="Gene3D" id="3.40.50.300">
    <property type="entry name" value="P-loop containing nucleotide triphosphate hydrolases"/>
    <property type="match status" value="2"/>
</dbReference>
<evidence type="ECO:0000313" key="11">
    <source>
        <dbReference type="Proteomes" id="UP000199427"/>
    </source>
</evidence>
<dbReference type="GO" id="GO:0016887">
    <property type="term" value="F:ATP hydrolysis activity"/>
    <property type="evidence" value="ECO:0007669"/>
    <property type="project" value="InterPro"/>
</dbReference>
<dbReference type="CDD" id="cd03225">
    <property type="entry name" value="ABC_cobalt_CbiO_domain1"/>
    <property type="match status" value="2"/>
</dbReference>
<evidence type="ECO:0000256" key="4">
    <source>
        <dbReference type="ARBA" id="ARBA00022475"/>
    </source>
</evidence>
<evidence type="ECO:0000256" key="1">
    <source>
        <dbReference type="ARBA" id="ARBA00004202"/>
    </source>
</evidence>
<dbReference type="SMART" id="SM00382">
    <property type="entry name" value="AAA"/>
    <property type="match status" value="2"/>
</dbReference>
<keyword evidence="3" id="KW-0813">Transport</keyword>
<dbReference type="FunFam" id="3.40.50.300:FF:000224">
    <property type="entry name" value="Energy-coupling factor transporter ATP-binding protein EcfA"/>
    <property type="match status" value="2"/>
</dbReference>
<proteinExistence type="inferred from homology"/>
<evidence type="ECO:0000256" key="6">
    <source>
        <dbReference type="ARBA" id="ARBA00022840"/>
    </source>
</evidence>
<dbReference type="InterPro" id="IPR017871">
    <property type="entry name" value="ABC_transporter-like_CS"/>
</dbReference>
<dbReference type="InterPro" id="IPR003439">
    <property type="entry name" value="ABC_transporter-like_ATP-bd"/>
</dbReference>
<evidence type="ECO:0000256" key="2">
    <source>
        <dbReference type="ARBA" id="ARBA00005417"/>
    </source>
</evidence>
<dbReference type="STRING" id="571933.SAMN05216362_14328"/>